<keyword evidence="4" id="KW-0378">Hydrolase</keyword>
<evidence type="ECO:0000259" key="3">
    <source>
        <dbReference type="Pfam" id="PF02557"/>
    </source>
</evidence>
<sequence>MTEALRPRRRPSKAVRRRRTIVIASAIGVVAVAAIVAGILLLRPSPPAPVPTTTPSRTPSPTPSATPTPTPTPTFDRTAQSIDDPSSYWVVVNKQRPITVLGYEATDIVAVPVPFINEPYLRQAASDAAVQMFDAITAETGLELQAQSAYRSYSVQESVYAGWVSSLGQEAADLTSARPGHSEHQTGLAIDVNALPDQGCALEPCWGATPHAQWIAENAYRFGFIVRYQDGMTPITGYEYEPYHLRYVGVELATEMHTTGVKTLEEFFGLPPAPTY</sequence>
<dbReference type="Proteomes" id="UP001160142">
    <property type="component" value="Unassembled WGS sequence"/>
</dbReference>
<gene>
    <name evidence="4" type="ORF">M2152_002368</name>
</gene>
<dbReference type="SUPFAM" id="SSF55166">
    <property type="entry name" value="Hedgehog/DD-peptidase"/>
    <property type="match status" value="1"/>
</dbReference>
<dbReference type="RefSeq" id="WP_322134473.1">
    <property type="nucleotide sequence ID" value="NZ_CP085036.1"/>
</dbReference>
<dbReference type="GO" id="GO:0009046">
    <property type="term" value="F:zinc D-Ala-D-Ala carboxypeptidase activity"/>
    <property type="evidence" value="ECO:0007669"/>
    <property type="project" value="UniProtKB-EC"/>
</dbReference>
<proteinExistence type="predicted"/>
<dbReference type="EC" id="3.4.17.14" evidence="4"/>
<dbReference type="InterPro" id="IPR052179">
    <property type="entry name" value="DD-CPase-like"/>
</dbReference>
<evidence type="ECO:0000256" key="1">
    <source>
        <dbReference type="SAM" id="MobiDB-lite"/>
    </source>
</evidence>
<dbReference type="Gene3D" id="3.30.1380.10">
    <property type="match status" value="1"/>
</dbReference>
<name>A0ABT6KQU6_9MICO</name>
<keyword evidence="5" id="KW-1185">Reference proteome</keyword>
<feature type="region of interest" description="Disordered" evidence="1">
    <location>
        <begin position="46"/>
        <end position="81"/>
    </location>
</feature>
<keyword evidence="4" id="KW-0121">Carboxypeptidase</keyword>
<dbReference type="PANTHER" id="PTHR34385">
    <property type="entry name" value="D-ALANYL-D-ALANINE CARBOXYPEPTIDASE"/>
    <property type="match status" value="1"/>
</dbReference>
<keyword evidence="2" id="KW-1133">Transmembrane helix</keyword>
<organism evidence="4 5">
    <name type="scientific">Antiquaquibacter oligotrophicus</name>
    <dbReference type="NCBI Taxonomy" id="2880260"/>
    <lineage>
        <taxon>Bacteria</taxon>
        <taxon>Bacillati</taxon>
        <taxon>Actinomycetota</taxon>
        <taxon>Actinomycetes</taxon>
        <taxon>Micrococcales</taxon>
        <taxon>Microbacteriaceae</taxon>
        <taxon>Antiquaquibacter</taxon>
    </lineage>
</organism>
<dbReference type="CDD" id="cd14852">
    <property type="entry name" value="LD-carboxypeptidase"/>
    <property type="match status" value="1"/>
</dbReference>
<feature type="compositionally biased region" description="Pro residues" evidence="1">
    <location>
        <begin position="46"/>
        <end position="72"/>
    </location>
</feature>
<dbReference type="InterPro" id="IPR009045">
    <property type="entry name" value="Zn_M74/Hedgehog-like"/>
</dbReference>
<keyword evidence="2" id="KW-0812">Transmembrane</keyword>
<dbReference type="Pfam" id="PF02557">
    <property type="entry name" value="VanY"/>
    <property type="match status" value="1"/>
</dbReference>
<evidence type="ECO:0000313" key="4">
    <source>
        <dbReference type="EMBL" id="MDH6182186.1"/>
    </source>
</evidence>
<keyword evidence="4" id="KW-0645">Protease</keyword>
<comment type="caution">
    <text evidence="4">The sequence shown here is derived from an EMBL/GenBank/DDBJ whole genome shotgun (WGS) entry which is preliminary data.</text>
</comment>
<dbReference type="InterPro" id="IPR058193">
    <property type="entry name" value="VanY/YodJ_core_dom"/>
</dbReference>
<protein>
    <submittedName>
        <fullName evidence="4">D-alanyl-D-alanine carboxypeptidase</fullName>
        <ecNumber evidence="4">3.4.17.14</ecNumber>
    </submittedName>
</protein>
<reference evidence="4 5" key="1">
    <citation type="submission" date="2023-04" db="EMBL/GenBank/DDBJ databases">
        <title>Genome Encyclopedia of Bacteria and Archaea VI: Functional Genomics of Type Strains.</title>
        <authorList>
            <person name="Whitman W."/>
        </authorList>
    </citation>
    <scope>NUCLEOTIDE SEQUENCE [LARGE SCALE GENOMIC DNA]</scope>
    <source>
        <strain evidence="4 5">SG_E_30_P1</strain>
    </source>
</reference>
<feature type="domain" description="D-alanyl-D-alanine carboxypeptidase-like core" evidence="3">
    <location>
        <begin position="120"/>
        <end position="249"/>
    </location>
</feature>
<dbReference type="InterPro" id="IPR003709">
    <property type="entry name" value="VanY-like_core_dom"/>
</dbReference>
<dbReference type="EMBL" id="JARXVQ010000001">
    <property type="protein sequence ID" value="MDH6182186.1"/>
    <property type="molecule type" value="Genomic_DNA"/>
</dbReference>
<accession>A0ABT6KQU6</accession>
<dbReference type="PANTHER" id="PTHR34385:SF1">
    <property type="entry name" value="PEPTIDOGLYCAN L-ALANYL-D-GLUTAMATE ENDOPEPTIDASE CWLK"/>
    <property type="match status" value="1"/>
</dbReference>
<evidence type="ECO:0000256" key="2">
    <source>
        <dbReference type="SAM" id="Phobius"/>
    </source>
</evidence>
<feature type="transmembrane region" description="Helical" evidence="2">
    <location>
        <begin position="21"/>
        <end position="42"/>
    </location>
</feature>
<keyword evidence="2" id="KW-0472">Membrane</keyword>
<evidence type="ECO:0000313" key="5">
    <source>
        <dbReference type="Proteomes" id="UP001160142"/>
    </source>
</evidence>